<reference evidence="4" key="2">
    <citation type="submission" date="1998-06" db="EMBL/GenBank/DDBJ databases">
        <title>Cloning and characterisation of the cDNA clones of five genes that are differentially expressed during ripening in the fruit of blackcurrant (Ribes nigrum L.).</title>
        <authorList>
            <person name="Woodhead M.R."/>
            <person name="Taylor M.A."/>
            <person name="Brennan R.M."/>
            <person name="McNicol R.J."/>
            <person name="Davies H.V."/>
        </authorList>
    </citation>
    <scope>NUCLEOTIDE SEQUENCE</scope>
    <source>
        <tissue evidence="4">Fruit</tissue>
    </source>
</reference>
<evidence type="ECO:0000256" key="3">
    <source>
        <dbReference type="ARBA" id="ARBA00022851"/>
    </source>
</evidence>
<evidence type="ECO:0000256" key="2">
    <source>
        <dbReference type="ARBA" id="ARBA00022723"/>
    </source>
</evidence>
<dbReference type="GO" id="GO:0006878">
    <property type="term" value="P:intracellular copper ion homeostasis"/>
    <property type="evidence" value="ECO:0007669"/>
    <property type="project" value="InterPro"/>
</dbReference>
<organism evidence="4">
    <name type="scientific">Ribes nigrum</name>
    <name type="common">European black currant</name>
    <dbReference type="NCBI Taxonomy" id="78511"/>
    <lineage>
        <taxon>Eukaryota</taxon>
        <taxon>Viridiplantae</taxon>
        <taxon>Streptophyta</taxon>
        <taxon>Embryophyta</taxon>
        <taxon>Tracheophyta</taxon>
        <taxon>Spermatophyta</taxon>
        <taxon>Magnoliopsida</taxon>
        <taxon>eudicotyledons</taxon>
        <taxon>Gunneridae</taxon>
        <taxon>Pentapetalae</taxon>
        <taxon>Saxifragales</taxon>
        <taxon>Grossulariaceae</taxon>
        <taxon>Ribes</taxon>
    </lineage>
</organism>
<proteinExistence type="evidence at transcript level"/>
<dbReference type="EMBL" id="AJ007577">
    <property type="protein sequence ID" value="CAA07565.1"/>
    <property type="molecule type" value="mRNA"/>
</dbReference>
<dbReference type="GO" id="GO:0005507">
    <property type="term" value="F:copper ion binding"/>
    <property type="evidence" value="ECO:0007669"/>
    <property type="project" value="InterPro"/>
</dbReference>
<protein>
    <submittedName>
        <fullName evidence="4">Metallothionein-like protein</fullName>
    </submittedName>
</protein>
<keyword evidence="2" id="KW-0479">Metal-binding</keyword>
<dbReference type="AlphaFoldDB" id="O82046"/>
<comment type="similarity">
    <text evidence="1">Belongs to the metallothionein superfamily. Type 15 family.</text>
</comment>
<evidence type="ECO:0000313" key="4">
    <source>
        <dbReference type="EMBL" id="CAA07565.1"/>
    </source>
</evidence>
<name>O82046_RIBNI</name>
<sequence length="65" mass="6809">MSSCGNCDCADKTNCPKKGNSYGFDIIETQKSYDDVVVMDVQAAENDGKCKCGPSCSCVGCSCGH</sequence>
<dbReference type="PANTHER" id="PTHR33357:SF3">
    <property type="entry name" value="METALLOTHIONEIN-LIKE PROTEIN 3"/>
    <property type="match status" value="1"/>
</dbReference>
<gene>
    <name evidence="4" type="primary">prib3</name>
</gene>
<accession>O82046</accession>
<evidence type="ECO:0000256" key="1">
    <source>
        <dbReference type="ARBA" id="ARBA00005802"/>
    </source>
</evidence>
<dbReference type="PANTHER" id="PTHR33357">
    <property type="entry name" value="METALLOTHIONEIN-LIKE PROTEIN 3"/>
    <property type="match status" value="1"/>
</dbReference>
<keyword evidence="3" id="KW-0480">Metal-thiolate cluster</keyword>
<reference evidence="4" key="1">
    <citation type="thesis" date="1995" institute="University of Dundee" country="UK">
        <authorList>
            <person name="Woodhead M.R."/>
        </authorList>
    </citation>
    <scope>NUCLEOTIDE SEQUENCE</scope>
    <source>
        <tissue evidence="4">Fruit</tissue>
    </source>
</reference>
<dbReference type="GO" id="GO:0008270">
    <property type="term" value="F:zinc ion binding"/>
    <property type="evidence" value="ECO:0007669"/>
    <property type="project" value="InterPro"/>
</dbReference>
<dbReference type="InterPro" id="IPR044671">
    <property type="entry name" value="MT3"/>
</dbReference>